<evidence type="ECO:0000313" key="4">
    <source>
        <dbReference type="Proteomes" id="UP000199071"/>
    </source>
</evidence>
<dbReference type="Proteomes" id="UP000199071">
    <property type="component" value="Unassembled WGS sequence"/>
</dbReference>
<proteinExistence type="inferred from homology"/>
<dbReference type="SUPFAM" id="SSF89733">
    <property type="entry name" value="L-sulfolactate dehydrogenase-like"/>
    <property type="match status" value="1"/>
</dbReference>
<dbReference type="OrthoDB" id="9811519at2"/>
<evidence type="ECO:0000256" key="1">
    <source>
        <dbReference type="ARBA" id="ARBA00006056"/>
    </source>
</evidence>
<keyword evidence="2" id="KW-0560">Oxidoreductase</keyword>
<keyword evidence="4" id="KW-1185">Reference proteome</keyword>
<evidence type="ECO:0000256" key="2">
    <source>
        <dbReference type="ARBA" id="ARBA00023002"/>
    </source>
</evidence>
<dbReference type="GO" id="GO:0016491">
    <property type="term" value="F:oxidoreductase activity"/>
    <property type="evidence" value="ECO:0007669"/>
    <property type="project" value="UniProtKB-KW"/>
</dbReference>
<evidence type="ECO:0000313" key="3">
    <source>
        <dbReference type="EMBL" id="SDB54626.1"/>
    </source>
</evidence>
<dbReference type="PANTHER" id="PTHR11091:SF0">
    <property type="entry name" value="MALATE DEHYDROGENASE"/>
    <property type="match status" value="1"/>
</dbReference>
<reference evidence="3 4" key="1">
    <citation type="submission" date="2016-10" db="EMBL/GenBank/DDBJ databases">
        <authorList>
            <person name="de Groot N.N."/>
        </authorList>
    </citation>
    <scope>NUCLEOTIDE SEQUENCE [LARGE SCALE GENOMIC DNA]</scope>
    <source>
        <strain evidence="3 4">ATCC 35022</strain>
    </source>
</reference>
<name>A0A1G6EB50_9HYPH</name>
<gene>
    <name evidence="3" type="ORF">SAMN02982931_04313</name>
</gene>
<dbReference type="Pfam" id="PF02615">
    <property type="entry name" value="Ldh_2"/>
    <property type="match status" value="1"/>
</dbReference>
<dbReference type="InterPro" id="IPR036111">
    <property type="entry name" value="Mal/L-sulfo/L-lacto_DH-like_sf"/>
</dbReference>
<dbReference type="STRING" id="665467.SAMN02982931_04313"/>
<dbReference type="InterPro" id="IPR043143">
    <property type="entry name" value="Mal/L-sulf/L-lact_DH-like_NADP"/>
</dbReference>
<dbReference type="InterPro" id="IPR043144">
    <property type="entry name" value="Mal/L-sulf/L-lact_DH-like_ah"/>
</dbReference>
<dbReference type="RefSeq" id="WP_090880039.1">
    <property type="nucleotide sequence ID" value="NZ_FMXQ01000011.1"/>
</dbReference>
<dbReference type="AlphaFoldDB" id="A0A1G6EB50"/>
<dbReference type="InterPro" id="IPR003767">
    <property type="entry name" value="Malate/L-lactate_DH-like"/>
</dbReference>
<accession>A0A1G6EB50</accession>
<dbReference type="PANTHER" id="PTHR11091">
    <property type="entry name" value="OXIDOREDUCTASE-RELATED"/>
    <property type="match status" value="1"/>
</dbReference>
<organism evidence="3 4">
    <name type="scientific">Bauldia litoralis</name>
    <dbReference type="NCBI Taxonomy" id="665467"/>
    <lineage>
        <taxon>Bacteria</taxon>
        <taxon>Pseudomonadati</taxon>
        <taxon>Pseudomonadota</taxon>
        <taxon>Alphaproteobacteria</taxon>
        <taxon>Hyphomicrobiales</taxon>
        <taxon>Kaistiaceae</taxon>
        <taxon>Bauldia</taxon>
    </lineage>
</organism>
<sequence>MAIYPKGAGDRVVDPGALEAIVTAIFAGCGMSDADAALLAGSLVASDRRGILSHGVMRVPDYVKKMTKDGVDPRGVPTVVSDRGAAIVIDGHNSMGQIGGTMAMRRAIERAGEIGVAFAAVRGSNHCGAMDWYTLMAAEADMIGIAGTNAIPTMAPWGGTDRIVGINPLSIAMPAASGKPFVLDFAFGATAHGKIRIYHQKGSPIPEGWAFDAEGNPTTDAGAALNGIIQPIGQHKGVGLGMAVGMLSSLLSGAGYGTESGNMEDGAVVGVDGHFFMAINVAFFEDVARFKTRTDGVIAQVHTSGRRDGVERLYVPGEIESDLEAASRDGIVLPGTAIDDIVAAGKALGVDVTALAGQ</sequence>
<protein>
    <submittedName>
        <fullName evidence="3">Malate/lactate/ureidoglycolate dehydrogenase, LDH2 family</fullName>
    </submittedName>
</protein>
<comment type="similarity">
    <text evidence="1">Belongs to the LDH2/MDH2 oxidoreductase family.</text>
</comment>
<dbReference type="Gene3D" id="1.10.1530.10">
    <property type="match status" value="1"/>
</dbReference>
<dbReference type="Gene3D" id="3.30.1370.60">
    <property type="entry name" value="Hypothetical oxidoreductase yiak, domain 2"/>
    <property type="match status" value="1"/>
</dbReference>
<dbReference type="EMBL" id="FMXQ01000011">
    <property type="protein sequence ID" value="SDB54626.1"/>
    <property type="molecule type" value="Genomic_DNA"/>
</dbReference>